<sequence length="39" mass="4641">MIDINSKNMVNFIAWVLLKMKFPMQYLNFGNHSNICRAH</sequence>
<proteinExistence type="predicted"/>
<evidence type="ECO:0000313" key="1">
    <source>
        <dbReference type="EMBL" id="MBX45941.1"/>
    </source>
</evidence>
<name>A0A2P2NUA9_RHIMU</name>
<accession>A0A2P2NUA9</accession>
<organism evidence="1">
    <name type="scientific">Rhizophora mucronata</name>
    <name type="common">Asiatic mangrove</name>
    <dbReference type="NCBI Taxonomy" id="61149"/>
    <lineage>
        <taxon>Eukaryota</taxon>
        <taxon>Viridiplantae</taxon>
        <taxon>Streptophyta</taxon>
        <taxon>Embryophyta</taxon>
        <taxon>Tracheophyta</taxon>
        <taxon>Spermatophyta</taxon>
        <taxon>Magnoliopsida</taxon>
        <taxon>eudicotyledons</taxon>
        <taxon>Gunneridae</taxon>
        <taxon>Pentapetalae</taxon>
        <taxon>rosids</taxon>
        <taxon>fabids</taxon>
        <taxon>Malpighiales</taxon>
        <taxon>Rhizophoraceae</taxon>
        <taxon>Rhizophora</taxon>
    </lineage>
</organism>
<reference evidence="1" key="1">
    <citation type="submission" date="2018-02" db="EMBL/GenBank/DDBJ databases">
        <title>Rhizophora mucronata_Transcriptome.</title>
        <authorList>
            <person name="Meera S.P."/>
            <person name="Sreeshan A."/>
            <person name="Augustine A."/>
        </authorList>
    </citation>
    <scope>NUCLEOTIDE SEQUENCE</scope>
    <source>
        <tissue evidence="1">Leaf</tissue>
    </source>
</reference>
<dbReference type="EMBL" id="GGEC01065457">
    <property type="protein sequence ID" value="MBX45941.1"/>
    <property type="molecule type" value="Transcribed_RNA"/>
</dbReference>
<dbReference type="AlphaFoldDB" id="A0A2P2NUA9"/>
<protein>
    <submittedName>
        <fullName evidence="1">Uncharacterized protein</fullName>
    </submittedName>
</protein>